<gene>
    <name evidence="5" type="ORF">HRI_001820300</name>
</gene>
<evidence type="ECO:0000313" key="5">
    <source>
        <dbReference type="EMBL" id="GMI81510.1"/>
    </source>
</evidence>
<evidence type="ECO:0000256" key="4">
    <source>
        <dbReference type="SAM" id="MobiDB-lite"/>
    </source>
</evidence>
<dbReference type="EMBL" id="BSYR01000019">
    <property type="protein sequence ID" value="GMI81510.1"/>
    <property type="molecule type" value="Genomic_DNA"/>
</dbReference>
<reference evidence="5" key="1">
    <citation type="submission" date="2023-05" db="EMBL/GenBank/DDBJ databases">
        <title>Genome and transcriptome analyses reveal genes involved in the formation of fine ridges on petal epidermal cells in Hibiscus trionum.</title>
        <authorList>
            <person name="Koshimizu S."/>
            <person name="Masuda S."/>
            <person name="Ishii T."/>
            <person name="Shirasu K."/>
            <person name="Hoshino A."/>
            <person name="Arita M."/>
        </authorList>
    </citation>
    <scope>NUCLEOTIDE SEQUENCE</scope>
    <source>
        <strain evidence="5">Hamamatsu line</strain>
    </source>
</reference>
<feature type="coiled-coil region" evidence="3">
    <location>
        <begin position="124"/>
        <end position="151"/>
    </location>
</feature>
<dbReference type="PANTHER" id="PTHR46700:SF1">
    <property type="entry name" value="ARM REPEAT SUPERFAMILY PROTEIN"/>
    <property type="match status" value="1"/>
</dbReference>
<feature type="region of interest" description="Disordered" evidence="4">
    <location>
        <begin position="1"/>
        <end position="22"/>
    </location>
</feature>
<feature type="compositionally biased region" description="Basic and acidic residues" evidence="4">
    <location>
        <begin position="84"/>
        <end position="97"/>
    </location>
</feature>
<dbReference type="AlphaFoldDB" id="A0A9W7HP50"/>
<dbReference type="OrthoDB" id="7537227at2759"/>
<dbReference type="PROSITE" id="PS50176">
    <property type="entry name" value="ARM_REPEAT"/>
    <property type="match status" value="1"/>
</dbReference>
<dbReference type="Gene3D" id="1.25.10.10">
    <property type="entry name" value="Leucine-rich Repeat Variant"/>
    <property type="match status" value="2"/>
</dbReference>
<dbReference type="Proteomes" id="UP001165190">
    <property type="component" value="Unassembled WGS sequence"/>
</dbReference>
<name>A0A9W7HP50_HIBTR</name>
<feature type="repeat" description="ARM" evidence="2">
    <location>
        <begin position="174"/>
        <end position="216"/>
    </location>
</feature>
<evidence type="ECO:0000256" key="3">
    <source>
        <dbReference type="SAM" id="Coils"/>
    </source>
</evidence>
<accession>A0A9W7HP50</accession>
<proteinExistence type="predicted"/>
<dbReference type="InterPro" id="IPR011989">
    <property type="entry name" value="ARM-like"/>
</dbReference>
<sequence>MANCHRNDLGSVAIDRPSTTSTTGTNFRLWTAFSGAAFRRKIFDAVSCGASSRHRHQLMQEILSDTVSQQPPAPTTTTTMKSALKEFNEPRKPDKALKKPNSKGRSEKLADLLNLVETETDSETKRKVEALEELKRVVKELQGEDKESKSKAASRVRSLTKEDSKARVTLAMLGTIPPLVAMLDFEDSDSQIAALYALLNLGIGNDANKAAIVKAGAVHKMLKLIESPNEPSEAISDAVVANFLGLSALDSNKPIIGSSGAIPFLVKSLKILDTKSRSQARHDALRALCNLSISQSNISFMSEAGLIPFLLNALGDMEVSERILSILSNVVSTPEGRKGISIASEAFPILVDVLNWTDSPGSQEKASYILMVMAHKSYGDRHAMIEAGIFSSLLELTLLGSTLAQKRASRILEVLRVDKGKRVSEMNAAVSAPICSSSSSSTNPNRKECLVEEENMMSEEKKAVKQLVQQSLQNNMKRIVNRANLPQDFVPSEHFKSITASSTSKSLPF</sequence>
<evidence type="ECO:0000256" key="1">
    <source>
        <dbReference type="ARBA" id="ARBA00022737"/>
    </source>
</evidence>
<dbReference type="SMART" id="SM00185">
    <property type="entry name" value="ARM"/>
    <property type="match status" value="4"/>
</dbReference>
<keyword evidence="1" id="KW-0677">Repeat</keyword>
<keyword evidence="6" id="KW-1185">Reference proteome</keyword>
<organism evidence="5 6">
    <name type="scientific">Hibiscus trionum</name>
    <name type="common">Flower of an hour</name>
    <dbReference type="NCBI Taxonomy" id="183268"/>
    <lineage>
        <taxon>Eukaryota</taxon>
        <taxon>Viridiplantae</taxon>
        <taxon>Streptophyta</taxon>
        <taxon>Embryophyta</taxon>
        <taxon>Tracheophyta</taxon>
        <taxon>Spermatophyta</taxon>
        <taxon>Magnoliopsida</taxon>
        <taxon>eudicotyledons</taxon>
        <taxon>Gunneridae</taxon>
        <taxon>Pentapetalae</taxon>
        <taxon>rosids</taxon>
        <taxon>malvids</taxon>
        <taxon>Malvales</taxon>
        <taxon>Malvaceae</taxon>
        <taxon>Malvoideae</taxon>
        <taxon>Hibiscus</taxon>
    </lineage>
</organism>
<dbReference type="PANTHER" id="PTHR46700">
    <property type="entry name" value="ARM REPEAT SUPERFAMILY PROTEIN"/>
    <property type="match status" value="1"/>
</dbReference>
<comment type="caution">
    <text evidence="5">The sequence shown here is derived from an EMBL/GenBank/DDBJ whole genome shotgun (WGS) entry which is preliminary data.</text>
</comment>
<evidence type="ECO:0000256" key="2">
    <source>
        <dbReference type="PROSITE-ProRule" id="PRU00259"/>
    </source>
</evidence>
<evidence type="ECO:0000313" key="6">
    <source>
        <dbReference type="Proteomes" id="UP001165190"/>
    </source>
</evidence>
<keyword evidence="3" id="KW-0175">Coiled coil</keyword>
<dbReference type="InterPro" id="IPR016024">
    <property type="entry name" value="ARM-type_fold"/>
</dbReference>
<dbReference type="SUPFAM" id="SSF48371">
    <property type="entry name" value="ARM repeat"/>
    <property type="match status" value="1"/>
</dbReference>
<feature type="region of interest" description="Disordered" evidence="4">
    <location>
        <begin position="84"/>
        <end position="108"/>
    </location>
</feature>
<dbReference type="InterPro" id="IPR000225">
    <property type="entry name" value="Armadillo"/>
</dbReference>
<protein>
    <submittedName>
        <fullName evidence="5">Uncharacterized protein</fullName>
    </submittedName>
</protein>